<dbReference type="AlphaFoldDB" id="A0A6A6MS14"/>
<sequence length="113" mass="11959">MHLIISRVDVDVDCPACGSAVETSSHVFSDSGFARGCWAAVLPVLLSGPLSPVPQLVNMVSSLLHSWRSAHVDVHVQCSMFGNVGAVHGMLYGQNHLLGYLKCHTDAALFSGA</sequence>
<proteinExistence type="predicted"/>
<reference evidence="1 2" key="1">
    <citation type="journal article" date="2020" name="Mol. Plant">
        <title>The Chromosome-Based Rubber Tree Genome Provides New Insights into Spurge Genome Evolution and Rubber Biosynthesis.</title>
        <authorList>
            <person name="Liu J."/>
            <person name="Shi C."/>
            <person name="Shi C.C."/>
            <person name="Li W."/>
            <person name="Zhang Q.J."/>
            <person name="Zhang Y."/>
            <person name="Li K."/>
            <person name="Lu H.F."/>
            <person name="Shi C."/>
            <person name="Zhu S.T."/>
            <person name="Xiao Z.Y."/>
            <person name="Nan H."/>
            <person name="Yue Y."/>
            <person name="Zhu X.G."/>
            <person name="Wu Y."/>
            <person name="Hong X.N."/>
            <person name="Fan G.Y."/>
            <person name="Tong Y."/>
            <person name="Zhang D."/>
            <person name="Mao C.L."/>
            <person name="Liu Y.L."/>
            <person name="Hao S.J."/>
            <person name="Liu W.Q."/>
            <person name="Lv M.Q."/>
            <person name="Zhang H.B."/>
            <person name="Liu Y."/>
            <person name="Hu-Tang G.R."/>
            <person name="Wang J.P."/>
            <person name="Wang J.H."/>
            <person name="Sun Y.H."/>
            <person name="Ni S.B."/>
            <person name="Chen W.B."/>
            <person name="Zhang X.C."/>
            <person name="Jiao Y.N."/>
            <person name="Eichler E.E."/>
            <person name="Li G.H."/>
            <person name="Liu X."/>
            <person name="Gao L.Z."/>
        </authorList>
    </citation>
    <scope>NUCLEOTIDE SEQUENCE [LARGE SCALE GENOMIC DNA]</scope>
    <source>
        <strain evidence="2">cv. GT1</strain>
        <tissue evidence="1">Leaf</tissue>
    </source>
</reference>
<keyword evidence="2" id="KW-1185">Reference proteome</keyword>
<name>A0A6A6MS14_HEVBR</name>
<gene>
    <name evidence="1" type="ORF">GH714_041942</name>
</gene>
<dbReference type="Proteomes" id="UP000467840">
    <property type="component" value="Chromosome 15"/>
</dbReference>
<evidence type="ECO:0000313" key="2">
    <source>
        <dbReference type="Proteomes" id="UP000467840"/>
    </source>
</evidence>
<accession>A0A6A6MS14</accession>
<dbReference type="EMBL" id="JAAGAX010000005">
    <property type="protein sequence ID" value="KAF2316601.1"/>
    <property type="molecule type" value="Genomic_DNA"/>
</dbReference>
<comment type="caution">
    <text evidence="1">The sequence shown here is derived from an EMBL/GenBank/DDBJ whole genome shotgun (WGS) entry which is preliminary data.</text>
</comment>
<protein>
    <submittedName>
        <fullName evidence="1">Uncharacterized protein</fullName>
    </submittedName>
</protein>
<evidence type="ECO:0000313" key="1">
    <source>
        <dbReference type="EMBL" id="KAF2316601.1"/>
    </source>
</evidence>
<organism evidence="1 2">
    <name type="scientific">Hevea brasiliensis</name>
    <name type="common">Para rubber tree</name>
    <name type="synonym">Siphonia brasiliensis</name>
    <dbReference type="NCBI Taxonomy" id="3981"/>
    <lineage>
        <taxon>Eukaryota</taxon>
        <taxon>Viridiplantae</taxon>
        <taxon>Streptophyta</taxon>
        <taxon>Embryophyta</taxon>
        <taxon>Tracheophyta</taxon>
        <taxon>Spermatophyta</taxon>
        <taxon>Magnoliopsida</taxon>
        <taxon>eudicotyledons</taxon>
        <taxon>Gunneridae</taxon>
        <taxon>Pentapetalae</taxon>
        <taxon>rosids</taxon>
        <taxon>fabids</taxon>
        <taxon>Malpighiales</taxon>
        <taxon>Euphorbiaceae</taxon>
        <taxon>Crotonoideae</taxon>
        <taxon>Micrandreae</taxon>
        <taxon>Hevea</taxon>
    </lineage>
</organism>